<evidence type="ECO:0000313" key="3">
    <source>
        <dbReference type="Proteomes" id="UP000635996"/>
    </source>
</evidence>
<gene>
    <name evidence="2" type="ORF">HCJ95_19330</name>
</gene>
<comment type="caution">
    <text evidence="2">The sequence shown here is derived from an EMBL/GenBank/DDBJ whole genome shotgun (WGS) entry which is preliminary data.</text>
</comment>
<keyword evidence="3" id="KW-1185">Reference proteome</keyword>
<proteinExistence type="predicted"/>
<dbReference type="EMBL" id="JAATEL010000021">
    <property type="protein sequence ID" value="NJP16371.1"/>
    <property type="molecule type" value="Genomic_DNA"/>
</dbReference>
<evidence type="ECO:0000256" key="1">
    <source>
        <dbReference type="SAM" id="MobiDB-lite"/>
    </source>
</evidence>
<dbReference type="Pfam" id="PF19559">
    <property type="entry name" value="DUF6081"/>
    <property type="match status" value="1"/>
</dbReference>
<evidence type="ECO:0000313" key="2">
    <source>
        <dbReference type="EMBL" id="NJP16371.1"/>
    </source>
</evidence>
<organism evidence="2 3">
    <name type="scientific">Streptomyces thermoviolaceus subsp. thermoviolaceus</name>
    <dbReference type="NCBI Taxonomy" id="66860"/>
    <lineage>
        <taxon>Bacteria</taxon>
        <taxon>Bacillati</taxon>
        <taxon>Actinomycetota</taxon>
        <taxon>Actinomycetes</taxon>
        <taxon>Kitasatosporales</taxon>
        <taxon>Streptomycetaceae</taxon>
        <taxon>Streptomyces</taxon>
    </lineage>
</organism>
<reference evidence="2 3" key="1">
    <citation type="submission" date="2020-03" db="EMBL/GenBank/DDBJ databases">
        <title>WGS of actinomycetes isolated from Thailand.</title>
        <authorList>
            <person name="Thawai C."/>
        </authorList>
    </citation>
    <scope>NUCLEOTIDE SEQUENCE [LARGE SCALE GENOMIC DNA]</scope>
    <source>
        <strain evidence="2 3">NBRC 13905</strain>
    </source>
</reference>
<feature type="region of interest" description="Disordered" evidence="1">
    <location>
        <begin position="18"/>
        <end position="47"/>
    </location>
</feature>
<accession>A0ABX0YYV2</accession>
<dbReference type="InterPro" id="IPR045727">
    <property type="entry name" value="DUF6081"/>
</dbReference>
<dbReference type="Proteomes" id="UP000635996">
    <property type="component" value="Unassembled WGS sequence"/>
</dbReference>
<name>A0ABX0YYV2_STRTL</name>
<dbReference type="RefSeq" id="WP_168132035.1">
    <property type="nucleotide sequence ID" value="NZ_BMVZ01000021.1"/>
</dbReference>
<sequence length="269" mass="28630">MTASLTCLFHDDFAQGLRTRDPRQRPDAPWSLRPTPSLPDGDGTVRTTDGALIVESSDRDPVDGDPMFMLPPVGEPVHHVRWAAFTQPFDPDGGVLVTEATLSAEVFRPHRHPRAAQAGDGGPGPHPLCGSAALVVIARDAGLALNIALTNEQVWAMYGVIPVGDGRAEFLYAVPLASRTPHDVHRCALSVDAAGTARWLLDGSEVFTVEELGQPLDDRYRPELWTPGPATTARPAALAAGLVLIAEPPCGQGVRLIAHDVTVTRGTPC</sequence>
<protein>
    <submittedName>
        <fullName evidence="2">Uncharacterized protein</fullName>
    </submittedName>
</protein>